<dbReference type="Proteomes" id="UP000054359">
    <property type="component" value="Unassembled WGS sequence"/>
</dbReference>
<keyword evidence="3" id="KW-1185">Reference proteome</keyword>
<evidence type="ECO:0000313" key="2">
    <source>
        <dbReference type="EMBL" id="KFM78448.1"/>
    </source>
</evidence>
<gene>
    <name evidence="2" type="ORF">X975_17264</name>
</gene>
<protein>
    <recommendedName>
        <fullName evidence="1">DUF4460 domain-containing protein</fullName>
    </recommendedName>
</protein>
<feature type="domain" description="DUF4460" evidence="1">
    <location>
        <begin position="34"/>
        <end position="82"/>
    </location>
</feature>
<dbReference type="EMBL" id="KK120525">
    <property type="protein sequence ID" value="KFM78448.1"/>
    <property type="molecule type" value="Genomic_DNA"/>
</dbReference>
<organism evidence="2 3">
    <name type="scientific">Stegodyphus mimosarum</name>
    <name type="common">African social velvet spider</name>
    <dbReference type="NCBI Taxonomy" id="407821"/>
    <lineage>
        <taxon>Eukaryota</taxon>
        <taxon>Metazoa</taxon>
        <taxon>Ecdysozoa</taxon>
        <taxon>Arthropoda</taxon>
        <taxon>Chelicerata</taxon>
        <taxon>Arachnida</taxon>
        <taxon>Araneae</taxon>
        <taxon>Araneomorphae</taxon>
        <taxon>Entelegynae</taxon>
        <taxon>Eresoidea</taxon>
        <taxon>Eresidae</taxon>
        <taxon>Stegodyphus</taxon>
    </lineage>
</organism>
<name>A0A087UM59_STEMI</name>
<dbReference type="InterPro" id="IPR027986">
    <property type="entry name" value="TCAIM"/>
</dbReference>
<dbReference type="InterPro" id="IPR028031">
    <property type="entry name" value="DUF4460"/>
</dbReference>
<sequence length="87" mass="10282">MQLWMAKLLKLNYFVKFARTTNIRIPVCHSSSISLTQQEVATALRPFYFAVHPDLFYQFPKEKEINENSLKQLNFYLETVLKNLPTN</sequence>
<dbReference type="AlphaFoldDB" id="A0A087UM59"/>
<dbReference type="Pfam" id="PF14687">
    <property type="entry name" value="DUF4460"/>
    <property type="match status" value="1"/>
</dbReference>
<dbReference type="GO" id="GO:0005739">
    <property type="term" value="C:mitochondrion"/>
    <property type="evidence" value="ECO:0007669"/>
    <property type="project" value="TreeGrafter"/>
</dbReference>
<accession>A0A087UM59</accession>
<reference evidence="2 3" key="1">
    <citation type="submission" date="2013-11" db="EMBL/GenBank/DDBJ databases">
        <title>Genome sequencing of Stegodyphus mimosarum.</title>
        <authorList>
            <person name="Bechsgaard J."/>
        </authorList>
    </citation>
    <scope>NUCLEOTIDE SEQUENCE [LARGE SCALE GENOMIC DNA]</scope>
</reference>
<dbReference type="PANTHER" id="PTHR31596:SF1">
    <property type="entry name" value="T-CELL ACTIVATION INHIBITOR, MITOCHONDRIAL"/>
    <property type="match status" value="1"/>
</dbReference>
<dbReference type="PANTHER" id="PTHR31596">
    <property type="entry name" value="T-CELL ACTIVATION INHIBITOR, MITOCHONDRIAL"/>
    <property type="match status" value="1"/>
</dbReference>
<evidence type="ECO:0000259" key="1">
    <source>
        <dbReference type="Pfam" id="PF14687"/>
    </source>
</evidence>
<feature type="non-terminal residue" evidence="2">
    <location>
        <position position="87"/>
    </location>
</feature>
<dbReference type="OrthoDB" id="4238at2759"/>
<evidence type="ECO:0000313" key="3">
    <source>
        <dbReference type="Proteomes" id="UP000054359"/>
    </source>
</evidence>
<proteinExistence type="predicted"/>